<dbReference type="EMBL" id="JAUQYP010000001">
    <property type="protein sequence ID" value="MDO8106282.1"/>
    <property type="molecule type" value="Genomic_DNA"/>
</dbReference>
<evidence type="ECO:0000313" key="3">
    <source>
        <dbReference type="Proteomes" id="UP001232536"/>
    </source>
</evidence>
<evidence type="ECO:0000313" key="2">
    <source>
        <dbReference type="EMBL" id="MDO8106282.1"/>
    </source>
</evidence>
<evidence type="ECO:0000259" key="1">
    <source>
        <dbReference type="PROSITE" id="PS51186"/>
    </source>
</evidence>
<dbReference type="InterPro" id="IPR016181">
    <property type="entry name" value="Acyl_CoA_acyltransferase"/>
</dbReference>
<gene>
    <name evidence="2" type="ORF">Q6348_03625</name>
</gene>
<dbReference type="RefSeq" id="WP_304599958.1">
    <property type="nucleotide sequence ID" value="NZ_JAUQYO010000001.1"/>
</dbReference>
<protein>
    <submittedName>
        <fullName evidence="2">GNAT family N-acetyltransferase</fullName>
        <ecNumber evidence="2">2.3.1.-</ecNumber>
    </submittedName>
</protein>
<dbReference type="Proteomes" id="UP001232536">
    <property type="component" value="Unassembled WGS sequence"/>
</dbReference>
<dbReference type="GO" id="GO:0016746">
    <property type="term" value="F:acyltransferase activity"/>
    <property type="evidence" value="ECO:0007669"/>
    <property type="project" value="UniProtKB-KW"/>
</dbReference>
<dbReference type="InterPro" id="IPR000182">
    <property type="entry name" value="GNAT_dom"/>
</dbReference>
<dbReference type="PROSITE" id="PS51186">
    <property type="entry name" value="GNAT"/>
    <property type="match status" value="1"/>
</dbReference>
<accession>A0ABT9D637</accession>
<name>A0ABT9D637_9CELL</name>
<keyword evidence="2" id="KW-0012">Acyltransferase</keyword>
<reference evidence="2 3" key="1">
    <citation type="submission" date="2023-07" db="EMBL/GenBank/DDBJ databases">
        <title>Description of novel actinomycetes strains, isolated from tidal flat sediment.</title>
        <authorList>
            <person name="Lu C."/>
        </authorList>
    </citation>
    <scope>NUCLEOTIDE SEQUENCE [LARGE SCALE GENOMIC DNA]</scope>
    <source>
        <strain evidence="2 3">SYSU T00b441</strain>
    </source>
</reference>
<dbReference type="SUPFAM" id="SSF55729">
    <property type="entry name" value="Acyl-CoA N-acyltransferases (Nat)"/>
    <property type="match status" value="2"/>
</dbReference>
<sequence>MLDHAAATTTVLTAPTPTALDDPDAWALHGAAAVSRAVKLEHWGDADTAVTAQALLARQREQRYATRVCLVATDPGREGDADNVLGKALLTLPSQGNDHAAVLDVSVHPAARRRGVGSALLARGEALAAEAGRTTLVAASEHAGEPDPGDPLALVAPTGSGRIRSDAAAAVVARRRGYALAQAERYSTLDLPVDRDLLEALRRDAAARAGGAYRLVSWADAAPARWLDAFAELETRMTTDAPVGEVDAREEVWDAARVRARERQLAAAGFGYRAVAVQHVPDGALVGLTMVEYPRDRPEVVEQNDTIVLRAHRGRRLGMLLKATMLADLAVERPAARRVHTWNAEENAPMLAINVALGFRPRGVVGLWQTSL</sequence>
<keyword evidence="3" id="KW-1185">Reference proteome</keyword>
<dbReference type="EC" id="2.3.1.-" evidence="2"/>
<organism evidence="2 3">
    <name type="scientific">Actinotalea lenta</name>
    <dbReference type="NCBI Taxonomy" id="3064654"/>
    <lineage>
        <taxon>Bacteria</taxon>
        <taxon>Bacillati</taxon>
        <taxon>Actinomycetota</taxon>
        <taxon>Actinomycetes</taxon>
        <taxon>Micrococcales</taxon>
        <taxon>Cellulomonadaceae</taxon>
        <taxon>Actinotalea</taxon>
    </lineage>
</organism>
<comment type="caution">
    <text evidence="2">The sequence shown here is derived from an EMBL/GenBank/DDBJ whole genome shotgun (WGS) entry which is preliminary data.</text>
</comment>
<dbReference type="Pfam" id="PF00583">
    <property type="entry name" value="Acetyltransf_1"/>
    <property type="match status" value="1"/>
</dbReference>
<feature type="domain" description="N-acetyltransferase" evidence="1">
    <location>
        <begin position="12"/>
        <end position="204"/>
    </location>
</feature>
<keyword evidence="2" id="KW-0808">Transferase</keyword>
<proteinExistence type="predicted"/>
<dbReference type="Gene3D" id="3.40.630.30">
    <property type="match status" value="1"/>
</dbReference>
<dbReference type="CDD" id="cd04301">
    <property type="entry name" value="NAT_SF"/>
    <property type="match status" value="1"/>
</dbReference>